<reference evidence="2 3" key="1">
    <citation type="submission" date="2024-07" db="EMBL/GenBank/DDBJ databases">
        <title>Section-level genome sequencing and comparative genomics of Aspergillus sections Usti and Cavernicolus.</title>
        <authorList>
            <consortium name="Lawrence Berkeley National Laboratory"/>
            <person name="Nybo J.L."/>
            <person name="Vesth T.C."/>
            <person name="Theobald S."/>
            <person name="Frisvad J.C."/>
            <person name="Larsen T.O."/>
            <person name="Kjaerboelling I."/>
            <person name="Rothschild-Mancinelli K."/>
            <person name="Lyhne E.K."/>
            <person name="Kogle M.E."/>
            <person name="Barry K."/>
            <person name="Clum A."/>
            <person name="Na H."/>
            <person name="Ledsgaard L."/>
            <person name="Lin J."/>
            <person name="Lipzen A."/>
            <person name="Kuo A."/>
            <person name="Riley R."/>
            <person name="Mondo S."/>
            <person name="LaButti K."/>
            <person name="Haridas S."/>
            <person name="Pangalinan J."/>
            <person name="Salamov A.A."/>
            <person name="Simmons B.A."/>
            <person name="Magnuson J.K."/>
            <person name="Chen J."/>
            <person name="Drula E."/>
            <person name="Henrissat B."/>
            <person name="Wiebenga A."/>
            <person name="Lubbers R.J."/>
            <person name="Gomes A.C."/>
            <person name="Makela M.R."/>
            <person name="Stajich J."/>
            <person name="Grigoriev I.V."/>
            <person name="Mortensen U.H."/>
            <person name="De vries R.P."/>
            <person name="Baker S.E."/>
            <person name="Andersen M.R."/>
        </authorList>
    </citation>
    <scope>NUCLEOTIDE SEQUENCE [LARGE SCALE GENOMIC DNA]</scope>
    <source>
        <strain evidence="2 3">CBS 600.67</strain>
    </source>
</reference>
<organism evidence="2 3">
    <name type="scientific">Aspergillus cavernicola</name>
    <dbReference type="NCBI Taxonomy" id="176166"/>
    <lineage>
        <taxon>Eukaryota</taxon>
        <taxon>Fungi</taxon>
        <taxon>Dikarya</taxon>
        <taxon>Ascomycota</taxon>
        <taxon>Pezizomycotina</taxon>
        <taxon>Eurotiomycetes</taxon>
        <taxon>Eurotiomycetidae</taxon>
        <taxon>Eurotiales</taxon>
        <taxon>Aspergillaceae</taxon>
        <taxon>Aspergillus</taxon>
        <taxon>Aspergillus subgen. Nidulantes</taxon>
    </lineage>
</organism>
<name>A0ABR4IV90_9EURO</name>
<comment type="caution">
    <text evidence="2">The sequence shown here is derived from an EMBL/GenBank/DDBJ whole genome shotgun (WGS) entry which is preliminary data.</text>
</comment>
<feature type="chain" id="PRO_5045949646" description="LysM domain-containing protein" evidence="1">
    <location>
        <begin position="18"/>
        <end position="83"/>
    </location>
</feature>
<dbReference type="InterPro" id="IPR036779">
    <property type="entry name" value="LysM_dom_sf"/>
</dbReference>
<evidence type="ECO:0000313" key="3">
    <source>
        <dbReference type="Proteomes" id="UP001610335"/>
    </source>
</evidence>
<keyword evidence="1" id="KW-0732">Signal</keyword>
<evidence type="ECO:0000256" key="1">
    <source>
        <dbReference type="SAM" id="SignalP"/>
    </source>
</evidence>
<accession>A0ABR4IV90</accession>
<evidence type="ECO:0008006" key="4">
    <source>
        <dbReference type="Google" id="ProtNLM"/>
    </source>
</evidence>
<dbReference type="EMBL" id="JBFXLS010000008">
    <property type="protein sequence ID" value="KAL2831691.1"/>
    <property type="molecule type" value="Genomic_DNA"/>
</dbReference>
<dbReference type="Gene3D" id="3.10.350.10">
    <property type="entry name" value="LysM domain"/>
    <property type="match status" value="1"/>
</dbReference>
<proteinExistence type="predicted"/>
<keyword evidence="3" id="KW-1185">Reference proteome</keyword>
<gene>
    <name evidence="2" type="ORF">BDW59DRAFT_157657</name>
</gene>
<evidence type="ECO:0000313" key="2">
    <source>
        <dbReference type="EMBL" id="KAL2831691.1"/>
    </source>
</evidence>
<protein>
    <recommendedName>
        <fullName evidence="4">LysM domain-containing protein</fullName>
    </recommendedName>
</protein>
<dbReference type="Proteomes" id="UP001610335">
    <property type="component" value="Unassembled WGS sequence"/>
</dbReference>
<sequence length="83" mass="8752">MPCLASLALASLAPVQGYLIPPPGTAAPGITDECSQWPQYSSSLTCAWIEQLFGMTEAQFAEWNPIVTETSGSGSCDLLPGLY</sequence>
<feature type="signal peptide" evidence="1">
    <location>
        <begin position="1"/>
        <end position="17"/>
    </location>
</feature>